<feature type="domain" description="Peptidase S9 prolyl oligopeptidase catalytic" evidence="2">
    <location>
        <begin position="447"/>
        <end position="552"/>
    </location>
</feature>
<dbReference type="EMBL" id="UINC01025320">
    <property type="protein sequence ID" value="SVB00681.1"/>
    <property type="molecule type" value="Genomic_DNA"/>
</dbReference>
<keyword evidence="1" id="KW-0378">Hydrolase</keyword>
<feature type="non-terminal residue" evidence="3">
    <location>
        <position position="554"/>
    </location>
</feature>
<accession>A0A382AHC3</accession>
<protein>
    <recommendedName>
        <fullName evidence="2">Peptidase S9 prolyl oligopeptidase catalytic domain-containing protein</fullName>
    </recommendedName>
</protein>
<sequence>MKNLIFALTLLINPYLMTADLGVSKDFIERFSSLPSYTNVDISPDGKMISVITKMPDEKKGLTIFDANDGSLINTITFPKEEEVAGYVWANNERLLIRIGYFDKKWGRGSPGEYFSINYDSSKPAYVFGMRSRAGQQKTKGKVIDKSSSGYIENILEDDDNHVVLAASPWGKSNTGAYAIAVRINVYNGQQKKLGKSPLAGGSIVTDSKGVPRFAVGSDINNNTVTMYRASKTDDWVELSRSPFGEGEIYPVNISKDDSFIHILDSTETSTTQFKKINTQTGETEVVFHHPRFDAIPQIIDDEVLGVIVNPGYAKAYWFEVDNVEFQDSILQVIQEFNGNIDQFNKKQVGVVALTKKRDKAILSIADSSSSPKFWLYDMKKNKMRYLFAMWPEIDDAGLEAEVPFKFKNSDGVTIYGYYTPAKNQQDGQKVPLIVIPHGGPHARDVWGFDPDTHILSQAGYAVVKVNFRGSTGYGKEFTKLGFGEWGGDTQEDIIEATEWAIEQGIADPERIGIFGGSFGGYSAAMAPMLRPDLYKASVAYIGVFDLEMLYNEG</sequence>
<reference evidence="3" key="1">
    <citation type="submission" date="2018-05" db="EMBL/GenBank/DDBJ databases">
        <authorList>
            <person name="Lanie J.A."/>
            <person name="Ng W.-L."/>
            <person name="Kazmierczak K.M."/>
            <person name="Andrzejewski T.M."/>
            <person name="Davidsen T.M."/>
            <person name="Wayne K.J."/>
            <person name="Tettelin H."/>
            <person name="Glass J.I."/>
            <person name="Rusch D."/>
            <person name="Podicherti R."/>
            <person name="Tsui H.-C.T."/>
            <person name="Winkler M.E."/>
        </authorList>
    </citation>
    <scope>NUCLEOTIDE SEQUENCE</scope>
</reference>
<dbReference type="SUPFAM" id="SSF82171">
    <property type="entry name" value="DPP6 N-terminal domain-like"/>
    <property type="match status" value="1"/>
</dbReference>
<dbReference type="Pfam" id="PF00326">
    <property type="entry name" value="Peptidase_S9"/>
    <property type="match status" value="1"/>
</dbReference>
<dbReference type="InterPro" id="IPR002470">
    <property type="entry name" value="Peptidase_S9A"/>
</dbReference>
<dbReference type="AlphaFoldDB" id="A0A382AHC3"/>
<dbReference type="Gene3D" id="3.40.50.1820">
    <property type="entry name" value="alpha/beta hydrolase"/>
    <property type="match status" value="1"/>
</dbReference>
<dbReference type="InterPro" id="IPR001375">
    <property type="entry name" value="Peptidase_S9_cat"/>
</dbReference>
<dbReference type="GO" id="GO:0006508">
    <property type="term" value="P:proteolysis"/>
    <property type="evidence" value="ECO:0007669"/>
    <property type="project" value="InterPro"/>
</dbReference>
<gene>
    <name evidence="3" type="ORF">METZ01_LOCUS153535</name>
</gene>
<evidence type="ECO:0000256" key="1">
    <source>
        <dbReference type="ARBA" id="ARBA00022801"/>
    </source>
</evidence>
<dbReference type="PANTHER" id="PTHR42776">
    <property type="entry name" value="SERINE PEPTIDASE S9 FAMILY MEMBER"/>
    <property type="match status" value="1"/>
</dbReference>
<dbReference type="PRINTS" id="PR00862">
    <property type="entry name" value="PROLIGOPTASE"/>
</dbReference>
<proteinExistence type="predicted"/>
<dbReference type="SUPFAM" id="SSF53474">
    <property type="entry name" value="alpha/beta-Hydrolases"/>
    <property type="match status" value="1"/>
</dbReference>
<organism evidence="3">
    <name type="scientific">marine metagenome</name>
    <dbReference type="NCBI Taxonomy" id="408172"/>
    <lineage>
        <taxon>unclassified sequences</taxon>
        <taxon>metagenomes</taxon>
        <taxon>ecological metagenomes</taxon>
    </lineage>
</organism>
<evidence type="ECO:0000313" key="3">
    <source>
        <dbReference type="EMBL" id="SVB00681.1"/>
    </source>
</evidence>
<dbReference type="PANTHER" id="PTHR42776:SF27">
    <property type="entry name" value="DIPEPTIDYL PEPTIDASE FAMILY MEMBER 6"/>
    <property type="match status" value="1"/>
</dbReference>
<evidence type="ECO:0000259" key="2">
    <source>
        <dbReference type="Pfam" id="PF00326"/>
    </source>
</evidence>
<dbReference type="GO" id="GO:0004252">
    <property type="term" value="F:serine-type endopeptidase activity"/>
    <property type="evidence" value="ECO:0007669"/>
    <property type="project" value="InterPro"/>
</dbReference>
<dbReference type="InterPro" id="IPR029058">
    <property type="entry name" value="AB_hydrolase_fold"/>
</dbReference>
<name>A0A382AHC3_9ZZZZ</name>